<evidence type="ECO:0000313" key="3">
    <source>
        <dbReference type="Proteomes" id="UP000510621"/>
    </source>
</evidence>
<proteinExistence type="predicted"/>
<sequence length="64" mass="6885">MLGYGMAGTATLGMGGLLVATAVAMAPLLKYRRKDGQQPDDDESLITSNQVNLNDGIQKLKNRY</sequence>
<accession>A0A7L6APA2</accession>
<organism evidence="2 3">
    <name type="scientific">Candidatus Thiothrix singaporensis</name>
    <dbReference type="NCBI Taxonomy" id="2799669"/>
    <lineage>
        <taxon>Bacteria</taxon>
        <taxon>Pseudomonadati</taxon>
        <taxon>Pseudomonadota</taxon>
        <taxon>Gammaproteobacteria</taxon>
        <taxon>Thiotrichales</taxon>
        <taxon>Thiotrichaceae</taxon>
        <taxon>Thiothrix</taxon>
    </lineage>
</organism>
<feature type="transmembrane region" description="Helical" evidence="1">
    <location>
        <begin position="6"/>
        <end position="29"/>
    </location>
</feature>
<dbReference type="KEGG" id="this:HZT40_03975"/>
<keyword evidence="1" id="KW-0812">Transmembrane</keyword>
<keyword evidence="3" id="KW-1185">Reference proteome</keyword>
<protein>
    <submittedName>
        <fullName evidence="2">Uncharacterized protein</fullName>
    </submittedName>
</protein>
<evidence type="ECO:0000313" key="2">
    <source>
        <dbReference type="EMBL" id="QLQ30900.1"/>
    </source>
</evidence>
<dbReference type="AlphaFoldDB" id="A0A7L6APA2"/>
<reference evidence="2" key="1">
    <citation type="submission" date="2020-06" db="EMBL/GenBank/DDBJ databases">
        <title>Analysis procedures for assessing recovery of high quality, complete, closed genomes from Nanopore long read metagenome sequencing.</title>
        <authorList>
            <person name="Bessarab I."/>
            <person name="Arumugam K."/>
            <person name="Haryono M."/>
            <person name="Liu X."/>
            <person name="Roy S."/>
            <person name="Zuniga-Montanez R.E."/>
            <person name="Qiu G."/>
            <person name="Drautz-Moses D.I."/>
            <person name="Law Y.Y."/>
            <person name="Wuertz S."/>
            <person name="Lauro F.M."/>
            <person name="Huson D.H."/>
            <person name="Williams R.B."/>
        </authorList>
    </citation>
    <scope>NUCLEOTIDE SEQUENCE [LARGE SCALE GENOMIC DNA]</scope>
    <source>
        <strain evidence="2">SSD2</strain>
    </source>
</reference>
<keyword evidence="1" id="KW-0472">Membrane</keyword>
<gene>
    <name evidence="2" type="ORF">HZT40_03975</name>
</gene>
<dbReference type="EMBL" id="CP059265">
    <property type="protein sequence ID" value="QLQ30900.1"/>
    <property type="molecule type" value="Genomic_DNA"/>
</dbReference>
<dbReference type="Proteomes" id="UP000510621">
    <property type="component" value="Chromosome"/>
</dbReference>
<name>A0A7L6APA2_9GAMM</name>
<keyword evidence="1" id="KW-1133">Transmembrane helix</keyword>
<evidence type="ECO:0000256" key="1">
    <source>
        <dbReference type="SAM" id="Phobius"/>
    </source>
</evidence>